<accession>A0A921FYJ8</accession>
<dbReference type="Gene3D" id="3.30.460.20">
    <property type="entry name" value="CorA soluble domain-like"/>
    <property type="match status" value="1"/>
</dbReference>
<dbReference type="PANTHER" id="PTHR46494">
    <property type="entry name" value="CORA FAMILY METAL ION TRANSPORTER (EUROFUNG)"/>
    <property type="match status" value="1"/>
</dbReference>
<gene>
    <name evidence="8 9" type="primary">corA</name>
    <name evidence="9" type="ORF">K8V56_05665</name>
</gene>
<proteinExistence type="inferred from homology"/>
<comment type="caution">
    <text evidence="9">The sequence shown here is derived from an EMBL/GenBank/DDBJ whole genome shotgun (WGS) entry which is preliminary data.</text>
</comment>
<dbReference type="SUPFAM" id="SSF144083">
    <property type="entry name" value="Magnesium transport protein CorA, transmembrane region"/>
    <property type="match status" value="1"/>
</dbReference>
<keyword evidence="6 8" id="KW-1133">Transmembrane helix</keyword>
<dbReference type="InterPro" id="IPR004488">
    <property type="entry name" value="Mg/Co-transport_prot_CorA"/>
</dbReference>
<keyword evidence="8" id="KW-0406">Ion transport</keyword>
<comment type="similarity">
    <text evidence="2 8">Belongs to the CorA metal ion transporter (MIT) (TC 1.A.35) family.</text>
</comment>
<evidence type="ECO:0000256" key="3">
    <source>
        <dbReference type="ARBA" id="ARBA00022448"/>
    </source>
</evidence>
<dbReference type="GO" id="GO:0050897">
    <property type="term" value="F:cobalt ion binding"/>
    <property type="evidence" value="ECO:0007669"/>
    <property type="project" value="TreeGrafter"/>
</dbReference>
<dbReference type="SUPFAM" id="SSF143865">
    <property type="entry name" value="CorA soluble domain-like"/>
    <property type="match status" value="1"/>
</dbReference>
<dbReference type="GO" id="GO:0015087">
    <property type="term" value="F:cobalt ion transmembrane transporter activity"/>
    <property type="evidence" value="ECO:0007669"/>
    <property type="project" value="UniProtKB-UniRule"/>
</dbReference>
<keyword evidence="8" id="KW-0460">Magnesium</keyword>
<keyword evidence="5 8" id="KW-0812">Transmembrane</keyword>
<dbReference type="FunFam" id="1.20.58.340:FF:000012">
    <property type="entry name" value="Magnesium transport protein CorA"/>
    <property type="match status" value="1"/>
</dbReference>
<dbReference type="InterPro" id="IPR002523">
    <property type="entry name" value="MgTranspt_CorA/ZnTranspt_ZntB"/>
</dbReference>
<dbReference type="NCBIfam" id="TIGR00383">
    <property type="entry name" value="corA"/>
    <property type="match status" value="1"/>
</dbReference>
<evidence type="ECO:0000256" key="4">
    <source>
        <dbReference type="ARBA" id="ARBA00022475"/>
    </source>
</evidence>
<keyword evidence="3 8" id="KW-0813">Transport</keyword>
<comment type="subcellular location">
    <subcellularLocation>
        <location evidence="1">Cell membrane</location>
        <topology evidence="1">Multi-pass membrane protein</topology>
    </subcellularLocation>
    <subcellularLocation>
        <location evidence="8">Membrane</location>
        <topology evidence="8">Multi-pass membrane protein</topology>
    </subcellularLocation>
</comment>
<dbReference type="AlphaFoldDB" id="A0A921FYJ8"/>
<dbReference type="Pfam" id="PF01544">
    <property type="entry name" value="CorA"/>
    <property type="match status" value="1"/>
</dbReference>
<comment type="function">
    <text evidence="8">Mediates influx of magnesium ions.</text>
</comment>
<reference evidence="9" key="2">
    <citation type="submission" date="2021-09" db="EMBL/GenBank/DDBJ databases">
        <authorList>
            <person name="Gilroy R."/>
        </authorList>
    </citation>
    <scope>NUCLEOTIDE SEQUENCE</scope>
    <source>
        <strain evidence="9">CHK171-7178</strain>
    </source>
</reference>
<evidence type="ECO:0000256" key="6">
    <source>
        <dbReference type="ARBA" id="ARBA00022989"/>
    </source>
</evidence>
<keyword evidence="4 8" id="KW-1003">Cell membrane</keyword>
<name>A0A921FYJ8_SPOPS</name>
<evidence type="ECO:0000256" key="8">
    <source>
        <dbReference type="RuleBase" id="RU362010"/>
    </source>
</evidence>
<feature type="transmembrane region" description="Helical" evidence="8">
    <location>
        <begin position="254"/>
        <end position="277"/>
    </location>
</feature>
<dbReference type="InterPro" id="IPR045863">
    <property type="entry name" value="CorA_TM1_TM2"/>
</dbReference>
<evidence type="ECO:0000256" key="5">
    <source>
        <dbReference type="ARBA" id="ARBA00022692"/>
    </source>
</evidence>
<evidence type="ECO:0000313" key="10">
    <source>
        <dbReference type="Proteomes" id="UP000698173"/>
    </source>
</evidence>
<dbReference type="GO" id="GO:0000287">
    <property type="term" value="F:magnesium ion binding"/>
    <property type="evidence" value="ECO:0007669"/>
    <property type="project" value="TreeGrafter"/>
</dbReference>
<dbReference type="InterPro" id="IPR045861">
    <property type="entry name" value="CorA_cytoplasmic_dom"/>
</dbReference>
<dbReference type="GO" id="GO:0015095">
    <property type="term" value="F:magnesium ion transmembrane transporter activity"/>
    <property type="evidence" value="ECO:0007669"/>
    <property type="project" value="UniProtKB-UniRule"/>
</dbReference>
<dbReference type="CDD" id="cd12831">
    <property type="entry name" value="TmCorA-like_u2"/>
    <property type="match status" value="1"/>
</dbReference>
<protein>
    <recommendedName>
        <fullName evidence="8">Magnesium transport protein CorA</fullName>
    </recommendedName>
</protein>
<dbReference type="PANTHER" id="PTHR46494:SF1">
    <property type="entry name" value="CORA FAMILY METAL ION TRANSPORTER (EUROFUNG)"/>
    <property type="match status" value="1"/>
</dbReference>
<dbReference type="GO" id="GO:0005886">
    <property type="term" value="C:plasma membrane"/>
    <property type="evidence" value="ECO:0007669"/>
    <property type="project" value="UniProtKB-SubCell"/>
</dbReference>
<keyword evidence="7 8" id="KW-0472">Membrane</keyword>
<sequence>MIRTIGLSEENEIIFDFPLNDIHIRRFKWYWIDFNQPDEQEIILLDSFFHFHPLTIEDCLNGLQRPKVDFYGEYAFFVLHSLCNNNLKAEELNLFLGKNYVITFHHSIIQELENARNRIIDTPNKWKQGHIFVVHQIIDKVVDDYFPVLHKIEDHLNEIEDSLAPSTVHLSMDSVFDVRSNLLRLRRTIIPMRDLLHRMISSESLTLSANEKAYFSDIYDNLLRLGDILESNRELTADIRDSQLSINSNQMNRIMMILTIVSSVFIPLTFIAGVYGMNFDFMPELHWRYGYIIALSVMLVIGLAMLTLFKYKGWLRMFKS</sequence>
<dbReference type="EMBL" id="DYWT01000092">
    <property type="protein sequence ID" value="HJF31252.1"/>
    <property type="molecule type" value="Genomic_DNA"/>
</dbReference>
<evidence type="ECO:0000313" key="9">
    <source>
        <dbReference type="EMBL" id="HJF31252.1"/>
    </source>
</evidence>
<dbReference type="Gene3D" id="1.20.58.340">
    <property type="entry name" value="Magnesium transport protein CorA, transmembrane region"/>
    <property type="match status" value="2"/>
</dbReference>
<dbReference type="Proteomes" id="UP000698173">
    <property type="component" value="Unassembled WGS sequence"/>
</dbReference>
<evidence type="ECO:0000256" key="2">
    <source>
        <dbReference type="ARBA" id="ARBA00009765"/>
    </source>
</evidence>
<feature type="transmembrane region" description="Helical" evidence="8">
    <location>
        <begin position="289"/>
        <end position="309"/>
    </location>
</feature>
<evidence type="ECO:0000256" key="7">
    <source>
        <dbReference type="ARBA" id="ARBA00023136"/>
    </source>
</evidence>
<evidence type="ECO:0000256" key="1">
    <source>
        <dbReference type="ARBA" id="ARBA00004651"/>
    </source>
</evidence>
<reference evidence="9" key="1">
    <citation type="journal article" date="2021" name="PeerJ">
        <title>Extensive microbial diversity within the chicken gut microbiome revealed by metagenomics and culture.</title>
        <authorList>
            <person name="Gilroy R."/>
            <person name="Ravi A."/>
            <person name="Getino M."/>
            <person name="Pursley I."/>
            <person name="Horton D.L."/>
            <person name="Alikhan N.F."/>
            <person name="Baker D."/>
            <person name="Gharbi K."/>
            <person name="Hall N."/>
            <person name="Watson M."/>
            <person name="Adriaenssens E.M."/>
            <person name="Foster-Nyarko E."/>
            <person name="Jarju S."/>
            <person name="Secka A."/>
            <person name="Antonio M."/>
            <person name="Oren A."/>
            <person name="Chaudhuri R.R."/>
            <person name="La Ragione R."/>
            <person name="Hildebrand F."/>
            <person name="Pallen M.J."/>
        </authorList>
    </citation>
    <scope>NUCLEOTIDE SEQUENCE</scope>
    <source>
        <strain evidence="9">CHK171-7178</strain>
    </source>
</reference>
<organism evidence="9 10">
    <name type="scientific">Sporosarcina psychrophila</name>
    <name type="common">Bacillus psychrophilus</name>
    <dbReference type="NCBI Taxonomy" id="1476"/>
    <lineage>
        <taxon>Bacteria</taxon>
        <taxon>Bacillati</taxon>
        <taxon>Bacillota</taxon>
        <taxon>Bacilli</taxon>
        <taxon>Bacillales</taxon>
        <taxon>Caryophanaceae</taxon>
        <taxon>Sporosarcina</taxon>
    </lineage>
</organism>